<dbReference type="Proteomes" id="UP000441333">
    <property type="component" value="Unassembled WGS sequence"/>
</dbReference>
<gene>
    <name evidence="2" type="ORF">F6U93_11525</name>
</gene>
<reference evidence="2 3" key="1">
    <citation type="submission" date="2019-09" db="EMBL/GenBank/DDBJ databases">
        <authorList>
            <person name="Cao W.R."/>
        </authorList>
    </citation>
    <scope>NUCLEOTIDE SEQUENCE [LARGE SCALE GENOMIC DNA]</scope>
    <source>
        <strain evidence="2 3">B1N29</strain>
    </source>
</reference>
<comment type="caution">
    <text evidence="2">The sequence shown here is derived from an EMBL/GenBank/DDBJ whole genome shotgun (WGS) entry which is preliminary data.</text>
</comment>
<sequence length="1288" mass="148561">MKFFYPEKDHNLDQRKTSTTFGHYPLSSYNTWHGGVHVESPLAALVAISDARIIAFRLPSVYLESKHECPETYSNGFILLQHEYKSPKGHELTFYSLYHHIASQFDIETNNLEIPDYLSEKVTKIKAAQTPKGVRGRSASAEKEKKRGPEIVLIPKNHMVTRNSESSLADWAISYNTKKSSEKQKYYSYTYTDPFTNTIYEDIHIHSNCLKLVSSETNEYRVTYGVDTNTTTVNGNKKTKTAPLNPELKNGALCYDITVNGFEKLACIDVIPTGTKVSIIEGSESEDKKWVKVKSTEREYRGYVEVDDLETLKSVNKNLTDKIIACDIPVKAGDTVAYVGAFGFRKNEKKYASHVELFTDDPDEDVSSLLDNCAGDGEDRFLRYKVLSGARLEPNLKSKKVLKAGIPVEVMDIKEDYVKVKVNRLIKVIDKKKHLITQHRGENSKGVFDYIKDNICNHSRTRYKIKASSFEYVNKQFNGLLTKGDYVYFYTTDTGNLRKIIIEPPFWDQEFWIDKSLLKLKAGGTVTSGVETVLDSDSCHVYPRAPLVPHENGNTFKKDIVLKGKPEITITDDDGQEWYFIKESYNHEKTHYLHTGWLKAGDLHTEDINPFIWRNFGFDTFDAGNEYVYAMKDYHKSPKTDVFIDEVWKIVDEDGNGVLTPMEFLCAQHDPEKSERMGKMVVKHKSEWSYTPEKIKTEAQEFYKLGIDLEKDQDKKKLLEQKRDAELEHLVEKTTNLMFWQELQNTTYTPKTTEKDKEYEEKKRALEKRYKRYYVTSEQFAENNSYFDTQLDELDQEYKKGKYKEEKAETRRLPSSDMLWHFNVNSFVRQMRGMYLQGGGDCYCNRDLTVEEFSRIIKRLRKSEGLGGKTIFNHSNCLIPDSDKTYERLTEEFNKTTKRYNINKCIQKIQFISQIYWESGRFTTALEISNGERYNPGNHSDSEKMGNTIAGDGPKYRGRGFMQLTWRNTQIKYLKEVAKDTEGELKGKTDNELELRENNYEKYISDNLHYAMDSAGWFWTSYKKIAFRTKASKSKYVNILGKSLNEVALYDDKYVNIISTFVNGGGNGKIEREKYYNVLKQVFRFDYTCVNNENRQEIISGDKAPWIKFVYQEYLAFKGVKENESPLKEKIIKYHKSGRGSGDYKIPWCASFVNWCFEQANYKNVNSGSNSFAFDWGPEANELAKEKSQKFGDKNLSGWAEGEACEAFVGAVIVLDYSHCAVIVGKNTPKNKYVYIGGNQGKGIQEIKYGTVSIGKEYAIMKPISYEPNLYELPELNKNEDGSYATTH</sequence>
<dbReference type="Gene3D" id="1.10.530.10">
    <property type="match status" value="1"/>
</dbReference>
<dbReference type="EMBL" id="WAAT01000050">
    <property type="protein sequence ID" value="KAB1067045.1"/>
    <property type="molecule type" value="Genomic_DNA"/>
</dbReference>
<dbReference type="RefSeq" id="WP_150939952.1">
    <property type="nucleotide sequence ID" value="NZ_WAAT01000050.1"/>
</dbReference>
<dbReference type="InterPro" id="IPR011992">
    <property type="entry name" value="EF-hand-dom_pair"/>
</dbReference>
<dbReference type="InterPro" id="IPR002048">
    <property type="entry name" value="EF_hand_dom"/>
</dbReference>
<feature type="domain" description="EF-hand" evidence="1">
    <location>
        <begin position="639"/>
        <end position="674"/>
    </location>
</feature>
<dbReference type="GO" id="GO:0005509">
    <property type="term" value="F:calcium ion binding"/>
    <property type="evidence" value="ECO:0007669"/>
    <property type="project" value="InterPro"/>
</dbReference>
<dbReference type="SUPFAM" id="SSF53955">
    <property type="entry name" value="Lysozyme-like"/>
    <property type="match status" value="1"/>
</dbReference>
<evidence type="ECO:0000259" key="1">
    <source>
        <dbReference type="PROSITE" id="PS50222"/>
    </source>
</evidence>
<evidence type="ECO:0000313" key="3">
    <source>
        <dbReference type="Proteomes" id="UP000441333"/>
    </source>
</evidence>
<dbReference type="PROSITE" id="PS00018">
    <property type="entry name" value="EF_HAND_1"/>
    <property type="match status" value="1"/>
</dbReference>
<proteinExistence type="predicted"/>
<protein>
    <recommendedName>
        <fullName evidence="1">EF-hand domain-containing protein</fullName>
    </recommendedName>
</protein>
<dbReference type="PROSITE" id="PS50222">
    <property type="entry name" value="EF_HAND_2"/>
    <property type="match status" value="1"/>
</dbReference>
<dbReference type="SUPFAM" id="SSF47473">
    <property type="entry name" value="EF-hand"/>
    <property type="match status" value="1"/>
</dbReference>
<name>A0A6N6MCL3_9FLAO</name>
<evidence type="ECO:0000313" key="2">
    <source>
        <dbReference type="EMBL" id="KAB1067045.1"/>
    </source>
</evidence>
<dbReference type="InterPro" id="IPR018247">
    <property type="entry name" value="EF_Hand_1_Ca_BS"/>
</dbReference>
<organism evidence="2 3">
    <name type="scientific">Pseudotamlana haliotis</name>
    <dbReference type="NCBI Taxonomy" id="2614804"/>
    <lineage>
        <taxon>Bacteria</taxon>
        <taxon>Pseudomonadati</taxon>
        <taxon>Bacteroidota</taxon>
        <taxon>Flavobacteriia</taxon>
        <taxon>Flavobacteriales</taxon>
        <taxon>Flavobacteriaceae</taxon>
        <taxon>Pseudotamlana</taxon>
    </lineage>
</organism>
<keyword evidence="3" id="KW-1185">Reference proteome</keyword>
<dbReference type="InterPro" id="IPR023346">
    <property type="entry name" value="Lysozyme-like_dom_sf"/>
</dbReference>
<accession>A0A6N6MCL3</accession>